<organism evidence="1 2">
    <name type="scientific">Pseudofrankia inefficax (strain DSM 45817 / CECT 9037 / DDB 130130 / EuI1c)</name>
    <name type="common">Frankia inefficax</name>
    <dbReference type="NCBI Taxonomy" id="298654"/>
    <lineage>
        <taxon>Bacteria</taxon>
        <taxon>Bacillati</taxon>
        <taxon>Actinomycetota</taxon>
        <taxon>Actinomycetes</taxon>
        <taxon>Frankiales</taxon>
        <taxon>Frankiaceae</taxon>
        <taxon>Pseudofrankia</taxon>
    </lineage>
</organism>
<dbReference type="EMBL" id="CP002299">
    <property type="protein sequence ID" value="ADP79362.1"/>
    <property type="molecule type" value="Genomic_DNA"/>
</dbReference>
<sequence length="155" mass="15924">MDGGRHAMTLHSGATPRDLAGVAALLPPSVLVDHFASRPRGGTVVTLVFQDFPAGVADSATVPVPVCPVPDLADALTLPGDDDGGGWVPEVGAAACPDPGITPYQLAVWEVITAAGDGAAGARMVGLVMRMLPEEVMHLADLLRVRRPARCACQV</sequence>
<dbReference type="AlphaFoldDB" id="E3J3M5"/>
<dbReference type="InParanoid" id="E3J3M5"/>
<dbReference type="Proteomes" id="UP000002484">
    <property type="component" value="Chromosome"/>
</dbReference>
<evidence type="ECO:0000313" key="1">
    <source>
        <dbReference type="EMBL" id="ADP79362.1"/>
    </source>
</evidence>
<reference evidence="1 2" key="1">
    <citation type="submission" date="2010-10" db="EMBL/GenBank/DDBJ databases">
        <title>Complete sequence of Frankia sp. EuI1c.</title>
        <authorList>
            <consortium name="US DOE Joint Genome Institute"/>
            <person name="Lucas S."/>
            <person name="Copeland A."/>
            <person name="Lapidus A."/>
            <person name="Cheng J.-F."/>
            <person name="Bruce D."/>
            <person name="Goodwin L."/>
            <person name="Pitluck S."/>
            <person name="Chertkov O."/>
            <person name="Detter J.C."/>
            <person name="Han C."/>
            <person name="Tapia R."/>
            <person name="Land M."/>
            <person name="Hauser L."/>
            <person name="Jeffries C."/>
            <person name="Kyrpides N."/>
            <person name="Ivanova N."/>
            <person name="Mikhailova N."/>
            <person name="Beauchemin N."/>
            <person name="Sen A."/>
            <person name="Sur S.A."/>
            <person name="Gtari M."/>
            <person name="Wall L."/>
            <person name="Tisa L."/>
            <person name="Woyke T."/>
        </authorList>
    </citation>
    <scope>NUCLEOTIDE SEQUENCE [LARGE SCALE GENOMIC DNA]</scope>
    <source>
        <strain evidence="2">DSM 45817 / CECT 9037 / EuI1c</strain>
    </source>
</reference>
<dbReference type="HOGENOM" id="CLU_1692930_0_0_11"/>
<proteinExistence type="predicted"/>
<protein>
    <submittedName>
        <fullName evidence="1">Uncharacterized protein</fullName>
    </submittedName>
</protein>
<gene>
    <name evidence="1" type="ordered locus">FraEuI1c_1291</name>
</gene>
<accession>E3J3M5</accession>
<dbReference type="KEGG" id="fri:FraEuI1c_1291"/>
<keyword evidence="2" id="KW-1185">Reference proteome</keyword>
<name>E3J3M5_PSEI1</name>
<evidence type="ECO:0000313" key="2">
    <source>
        <dbReference type="Proteomes" id="UP000002484"/>
    </source>
</evidence>